<keyword evidence="1" id="KW-0238">DNA-binding</keyword>
<organism evidence="2 3">
    <name type="scientific">Agrocybe pediades</name>
    <dbReference type="NCBI Taxonomy" id="84607"/>
    <lineage>
        <taxon>Eukaryota</taxon>
        <taxon>Fungi</taxon>
        <taxon>Dikarya</taxon>
        <taxon>Basidiomycota</taxon>
        <taxon>Agaricomycotina</taxon>
        <taxon>Agaricomycetes</taxon>
        <taxon>Agaricomycetidae</taxon>
        <taxon>Agaricales</taxon>
        <taxon>Agaricineae</taxon>
        <taxon>Strophariaceae</taxon>
        <taxon>Agrocybe</taxon>
    </lineage>
</organism>
<accession>A0A8H4QSD8</accession>
<evidence type="ECO:0000313" key="3">
    <source>
        <dbReference type="Proteomes" id="UP000521872"/>
    </source>
</evidence>
<dbReference type="Gene3D" id="1.10.150.130">
    <property type="match status" value="1"/>
</dbReference>
<proteinExistence type="predicted"/>
<dbReference type="GO" id="GO:0003677">
    <property type="term" value="F:DNA binding"/>
    <property type="evidence" value="ECO:0007669"/>
    <property type="project" value="UniProtKB-KW"/>
</dbReference>
<evidence type="ECO:0000313" key="2">
    <source>
        <dbReference type="EMBL" id="KAF4615996.1"/>
    </source>
</evidence>
<dbReference type="EMBL" id="JAACJL010000032">
    <property type="protein sequence ID" value="KAF4615996.1"/>
    <property type="molecule type" value="Genomic_DNA"/>
</dbReference>
<dbReference type="SUPFAM" id="SSF47823">
    <property type="entry name" value="lambda integrase-like, N-terminal domain"/>
    <property type="match status" value="1"/>
</dbReference>
<comment type="caution">
    <text evidence="2">The sequence shown here is derived from an EMBL/GenBank/DDBJ whole genome shotgun (WGS) entry which is preliminary data.</text>
</comment>
<keyword evidence="3" id="KW-1185">Reference proteome</keyword>
<dbReference type="InterPro" id="IPR010998">
    <property type="entry name" value="Integrase_recombinase_N"/>
</dbReference>
<reference evidence="2 3" key="1">
    <citation type="submission" date="2019-12" db="EMBL/GenBank/DDBJ databases">
        <authorList>
            <person name="Floudas D."/>
            <person name="Bentzer J."/>
            <person name="Ahren D."/>
            <person name="Johansson T."/>
            <person name="Persson P."/>
            <person name="Tunlid A."/>
        </authorList>
    </citation>
    <scope>NUCLEOTIDE SEQUENCE [LARGE SCALE GENOMIC DNA]</scope>
    <source>
        <strain evidence="2 3">CBS 102.39</strain>
    </source>
</reference>
<evidence type="ECO:0000256" key="1">
    <source>
        <dbReference type="ARBA" id="ARBA00023125"/>
    </source>
</evidence>
<dbReference type="AlphaFoldDB" id="A0A8H4QSD8"/>
<name>A0A8H4QSD8_9AGAR</name>
<sequence>MSIDSPLVALEVSSRSVSSTSRKYQTNCSDVSSLYSDSPFASPLFPSVIPSAPLVNTASSVGAPPSSSMPLLSPATTDASSLVSSTMPHPFRPKVRAADRIFSWSSPFSCEFKTAHEASLNPNIVAGAYRVVSEALATNTRITYAAGVARFHEFCDANNVDERQRMPASAVLLTAFVDAHCGRFSGSTIRTWLSGIRAWHLCHGAPWEGDSDWVGWARVAAQKQGVAYKRPTRAPVSLEHLRALRLRLNLVSSSRDIALWAAVLVTFWGCRRLGETIVSRAGDFDPKHHVCGGPQYLNGGC</sequence>
<dbReference type="Proteomes" id="UP000521872">
    <property type="component" value="Unassembled WGS sequence"/>
</dbReference>
<gene>
    <name evidence="2" type="ORF">D9613_011211</name>
</gene>
<protein>
    <submittedName>
        <fullName evidence="2">Uncharacterized protein</fullName>
    </submittedName>
</protein>